<sequence>MVTKVAERHGPNPNHLSSWRMIAR</sequence>
<dbReference type="EMBL" id="VDMN01000005">
    <property type="protein sequence ID" value="TNM61896.1"/>
    <property type="molecule type" value="Genomic_DNA"/>
</dbReference>
<dbReference type="Proteomes" id="UP000311605">
    <property type="component" value="Unassembled WGS sequence"/>
</dbReference>
<evidence type="ECO:0000313" key="3">
    <source>
        <dbReference type="Proteomes" id="UP000311605"/>
    </source>
</evidence>
<feature type="region of interest" description="Disordered" evidence="1">
    <location>
        <begin position="1"/>
        <end position="24"/>
    </location>
</feature>
<proteinExistence type="predicted"/>
<protein>
    <submittedName>
        <fullName evidence="2">Uncharacterized protein</fullName>
    </submittedName>
</protein>
<dbReference type="AlphaFoldDB" id="A0A5C4XEL1"/>
<keyword evidence="3" id="KW-1185">Reference proteome</keyword>
<evidence type="ECO:0000313" key="2">
    <source>
        <dbReference type="EMBL" id="TNM61896.1"/>
    </source>
</evidence>
<evidence type="ECO:0000256" key="1">
    <source>
        <dbReference type="SAM" id="MobiDB-lite"/>
    </source>
</evidence>
<accession>A0A5C4XEL1</accession>
<feature type="compositionally biased region" description="Basic and acidic residues" evidence="1">
    <location>
        <begin position="1"/>
        <end position="10"/>
    </location>
</feature>
<gene>
    <name evidence="2" type="ORF">FHP24_20430</name>
</gene>
<name>A0A5C4XEL1_9HYPH</name>
<organism evidence="2 3">
    <name type="scientific">Aliirhizobium smilacinae</name>
    <dbReference type="NCBI Taxonomy" id="1395944"/>
    <lineage>
        <taxon>Bacteria</taxon>
        <taxon>Pseudomonadati</taxon>
        <taxon>Pseudomonadota</taxon>
        <taxon>Alphaproteobacteria</taxon>
        <taxon>Hyphomicrobiales</taxon>
        <taxon>Rhizobiaceae</taxon>
        <taxon>Aliirhizobium</taxon>
    </lineage>
</organism>
<reference evidence="2 3" key="1">
    <citation type="submission" date="2019-06" db="EMBL/GenBank/DDBJ databases">
        <title>The draft genome of Rhizobium smilacinae PTYR-5.</title>
        <authorList>
            <person name="Liu L."/>
            <person name="Li L."/>
            <person name="Zhang X."/>
        </authorList>
    </citation>
    <scope>NUCLEOTIDE SEQUENCE [LARGE SCALE GENOMIC DNA]</scope>
    <source>
        <strain evidence="2 3">PTYR-5</strain>
    </source>
</reference>
<comment type="caution">
    <text evidence="2">The sequence shown here is derived from an EMBL/GenBank/DDBJ whole genome shotgun (WGS) entry which is preliminary data.</text>
</comment>